<gene>
    <name evidence="1" type="ORF">GCM10010211_42420</name>
</gene>
<evidence type="ECO:0000313" key="2">
    <source>
        <dbReference type="Proteomes" id="UP000654471"/>
    </source>
</evidence>
<comment type="caution">
    <text evidence="1">The sequence shown here is derived from an EMBL/GenBank/DDBJ whole genome shotgun (WGS) entry which is preliminary data.</text>
</comment>
<sequence length="78" mass="8425">MPAVFALAVRGEDLKVVDDARQQQATPSLGGILGALPILLILRRGQDVEVLNPEVGDADQRLRAQLRGQPVQDLLSEL</sequence>
<name>A0ABQ2VA63_9ACTN</name>
<organism evidence="1 2">
    <name type="scientific">Streptomyces albospinus</name>
    <dbReference type="NCBI Taxonomy" id="285515"/>
    <lineage>
        <taxon>Bacteria</taxon>
        <taxon>Bacillati</taxon>
        <taxon>Actinomycetota</taxon>
        <taxon>Actinomycetes</taxon>
        <taxon>Kitasatosporales</taxon>
        <taxon>Streptomycetaceae</taxon>
        <taxon>Streptomyces</taxon>
    </lineage>
</organism>
<proteinExistence type="predicted"/>
<dbReference type="Proteomes" id="UP000654471">
    <property type="component" value="Unassembled WGS sequence"/>
</dbReference>
<dbReference type="EMBL" id="BMRP01000014">
    <property type="protein sequence ID" value="GGU72070.1"/>
    <property type="molecule type" value="Genomic_DNA"/>
</dbReference>
<evidence type="ECO:0000313" key="1">
    <source>
        <dbReference type="EMBL" id="GGU72070.1"/>
    </source>
</evidence>
<protein>
    <submittedName>
        <fullName evidence="1">Uncharacterized protein</fullName>
    </submittedName>
</protein>
<keyword evidence="2" id="KW-1185">Reference proteome</keyword>
<reference evidence="2" key="1">
    <citation type="journal article" date="2019" name="Int. J. Syst. Evol. Microbiol.">
        <title>The Global Catalogue of Microorganisms (GCM) 10K type strain sequencing project: providing services to taxonomists for standard genome sequencing and annotation.</title>
        <authorList>
            <consortium name="The Broad Institute Genomics Platform"/>
            <consortium name="The Broad Institute Genome Sequencing Center for Infectious Disease"/>
            <person name="Wu L."/>
            <person name="Ma J."/>
        </authorList>
    </citation>
    <scope>NUCLEOTIDE SEQUENCE [LARGE SCALE GENOMIC DNA]</scope>
    <source>
        <strain evidence="2">JCM 3399</strain>
    </source>
</reference>
<accession>A0ABQ2VA63</accession>